<dbReference type="InterPro" id="IPR036412">
    <property type="entry name" value="HAD-like_sf"/>
</dbReference>
<keyword evidence="9" id="KW-1185">Reference proteome</keyword>
<keyword evidence="3" id="KW-0963">Cytoplasm</keyword>
<dbReference type="Gene3D" id="3.40.50.1000">
    <property type="entry name" value="HAD superfamily/HAD-like"/>
    <property type="match status" value="1"/>
</dbReference>
<accession>A0ABR7RM16</accession>
<evidence type="ECO:0000256" key="7">
    <source>
        <dbReference type="ARBA" id="ARBA00031828"/>
    </source>
</evidence>
<evidence type="ECO:0000313" key="8">
    <source>
        <dbReference type="EMBL" id="MBC9207376.1"/>
    </source>
</evidence>
<evidence type="ECO:0000256" key="4">
    <source>
        <dbReference type="ARBA" id="ARBA00022723"/>
    </source>
</evidence>
<dbReference type="PANTHER" id="PTHR42891:SF1">
    <property type="entry name" value="D-GLYCERO-BETA-D-MANNO-HEPTOSE-1,7-BISPHOSPHATE 7-PHOSPHATASE"/>
    <property type="match status" value="1"/>
</dbReference>
<organism evidence="8 9">
    <name type="scientific">Teichococcus aerophilus</name>
    <dbReference type="NCBI Taxonomy" id="1224513"/>
    <lineage>
        <taxon>Bacteria</taxon>
        <taxon>Pseudomonadati</taxon>
        <taxon>Pseudomonadota</taxon>
        <taxon>Alphaproteobacteria</taxon>
        <taxon>Acetobacterales</taxon>
        <taxon>Roseomonadaceae</taxon>
        <taxon>Roseomonas</taxon>
    </lineage>
</organism>
<evidence type="ECO:0000256" key="3">
    <source>
        <dbReference type="ARBA" id="ARBA00022490"/>
    </source>
</evidence>
<keyword evidence="5 8" id="KW-0378">Hydrolase</keyword>
<gene>
    <name evidence="8" type="ORF">IBL26_11055</name>
</gene>
<dbReference type="InterPro" id="IPR023214">
    <property type="entry name" value="HAD_sf"/>
</dbReference>
<dbReference type="Proteomes" id="UP000626026">
    <property type="component" value="Unassembled WGS sequence"/>
</dbReference>
<comment type="subcellular location">
    <subcellularLocation>
        <location evidence="1">Cytoplasm</location>
    </subcellularLocation>
</comment>
<proteinExistence type="inferred from homology"/>
<evidence type="ECO:0000256" key="5">
    <source>
        <dbReference type="ARBA" id="ARBA00022801"/>
    </source>
</evidence>
<dbReference type="PANTHER" id="PTHR42891">
    <property type="entry name" value="D-GLYCERO-BETA-D-MANNO-HEPTOSE-1,7-BISPHOSPHATE 7-PHOSPHATASE"/>
    <property type="match status" value="1"/>
</dbReference>
<evidence type="ECO:0000313" key="9">
    <source>
        <dbReference type="Proteomes" id="UP000626026"/>
    </source>
</evidence>
<dbReference type="Pfam" id="PF13242">
    <property type="entry name" value="Hydrolase_like"/>
    <property type="match status" value="1"/>
</dbReference>
<evidence type="ECO:0000256" key="2">
    <source>
        <dbReference type="ARBA" id="ARBA00005628"/>
    </source>
</evidence>
<dbReference type="SUPFAM" id="SSF56784">
    <property type="entry name" value="HAD-like"/>
    <property type="match status" value="1"/>
</dbReference>
<evidence type="ECO:0000256" key="6">
    <source>
        <dbReference type="ARBA" id="ARBA00023277"/>
    </source>
</evidence>
<sequence length="207" mass="22603">MPLHQALPPLLASGQARGLEASGRWLDPATTHALPPRPAAFLDRDGVLIVDDHYPHDPAKVQWIPGAWQAVRRLNEAGYFVFVVTNQAGVGRGYYTEATVRHLHRWMAAEMAQAGAHIDAFEYCPHHPEADVAAYRRSCHRRKPGPGMILDLMAHWPVERAGSFMIGDRSTDVAAAAAAGLPGHLFPSDDLDRMTTIILSASNFSGV</sequence>
<dbReference type="NCBIfam" id="TIGR01656">
    <property type="entry name" value="Histidinol-ppas"/>
    <property type="match status" value="1"/>
</dbReference>
<dbReference type="NCBIfam" id="TIGR01662">
    <property type="entry name" value="HAD-SF-IIIA"/>
    <property type="match status" value="1"/>
</dbReference>
<keyword evidence="6" id="KW-0119">Carbohydrate metabolism</keyword>
<dbReference type="GO" id="GO:0016787">
    <property type="term" value="F:hydrolase activity"/>
    <property type="evidence" value="ECO:0007669"/>
    <property type="project" value="UniProtKB-KW"/>
</dbReference>
<reference evidence="8 9" key="1">
    <citation type="journal article" date="2013" name="Int. J. Syst. Evol. Microbiol.">
        <title>Roseomonas aerophila sp. nov., isolated from air.</title>
        <authorList>
            <person name="Kim S.J."/>
            <person name="Weon H.Y."/>
            <person name="Ahn J.H."/>
            <person name="Hong S.B."/>
            <person name="Seok S.J."/>
            <person name="Whang K.S."/>
            <person name="Kwon S.W."/>
        </authorList>
    </citation>
    <scope>NUCLEOTIDE SEQUENCE [LARGE SCALE GENOMIC DNA]</scope>
    <source>
        <strain evidence="8 9">NBRC 108923</strain>
    </source>
</reference>
<dbReference type="CDD" id="cd07503">
    <property type="entry name" value="HAD_HisB-N"/>
    <property type="match status" value="1"/>
</dbReference>
<comment type="similarity">
    <text evidence="2">Belongs to the GmhB family.</text>
</comment>
<protein>
    <recommendedName>
        <fullName evidence="7">D,D-heptose 1,7-bisphosphate phosphatase</fullName>
    </recommendedName>
</protein>
<dbReference type="InterPro" id="IPR004446">
    <property type="entry name" value="Heptose_bisP_phosphatase"/>
</dbReference>
<evidence type="ECO:0000256" key="1">
    <source>
        <dbReference type="ARBA" id="ARBA00004496"/>
    </source>
</evidence>
<dbReference type="EMBL" id="JACTVA010000016">
    <property type="protein sequence ID" value="MBC9207376.1"/>
    <property type="molecule type" value="Genomic_DNA"/>
</dbReference>
<name>A0ABR7RM16_9PROT</name>
<keyword evidence="4" id="KW-0479">Metal-binding</keyword>
<comment type="caution">
    <text evidence="8">The sequence shown here is derived from an EMBL/GenBank/DDBJ whole genome shotgun (WGS) entry which is preliminary data.</text>
</comment>
<dbReference type="InterPro" id="IPR006543">
    <property type="entry name" value="Histidinol-phos"/>
</dbReference>
<dbReference type="InterPro" id="IPR006549">
    <property type="entry name" value="HAD-SF_hydro_IIIA"/>
</dbReference>